<sequence>MSVIASLLVLLVQCAFLAPALSLPPPPLLCPTNATVPSFGSSVNATNLEAQPVIPGFNIALKHAPWVPLDPEDAYLCAIEFIYDLASAGWEEVIPSGYEAFSPEVNGIKIAFASLTQPGDTYQLQSKHLILGILKAMNTLASRSSFCTTKATLYMYNKIVGQLAIGRGAGPPPTLSIIHGTNVTLSNPDPIPDNTASRSLAIVREIVDPEDSDFVISYEMLEDPIPCQTLLNAAMNGMAKSAQVKNEDRCIDFAGYSSAGEVTYMISRNPPGTTRFILTYSLVRTTLKLLPERLYSTGACGEVKFDFVYQGDELGGGTFFLS</sequence>
<keyword evidence="1" id="KW-0732">Signal</keyword>
<feature type="signal peptide" evidence="1">
    <location>
        <begin position="1"/>
        <end position="22"/>
    </location>
</feature>
<dbReference type="EMBL" id="CAJPDR010000305">
    <property type="protein sequence ID" value="CAF9931345.1"/>
    <property type="molecule type" value="Genomic_DNA"/>
</dbReference>
<keyword evidence="3" id="KW-1185">Reference proteome</keyword>
<evidence type="ECO:0000256" key="1">
    <source>
        <dbReference type="SAM" id="SignalP"/>
    </source>
</evidence>
<evidence type="ECO:0000313" key="2">
    <source>
        <dbReference type="EMBL" id="CAF9931345.1"/>
    </source>
</evidence>
<gene>
    <name evidence="2" type="ORF">ALECFALPRED_004985</name>
</gene>
<dbReference type="AlphaFoldDB" id="A0A8H3IS84"/>
<name>A0A8H3IS84_9LECA</name>
<dbReference type="OrthoDB" id="5413169at2759"/>
<proteinExistence type="predicted"/>
<accession>A0A8H3IS84</accession>
<comment type="caution">
    <text evidence="2">The sequence shown here is derived from an EMBL/GenBank/DDBJ whole genome shotgun (WGS) entry which is preliminary data.</text>
</comment>
<organism evidence="2 3">
    <name type="scientific">Alectoria fallacina</name>
    <dbReference type="NCBI Taxonomy" id="1903189"/>
    <lineage>
        <taxon>Eukaryota</taxon>
        <taxon>Fungi</taxon>
        <taxon>Dikarya</taxon>
        <taxon>Ascomycota</taxon>
        <taxon>Pezizomycotina</taxon>
        <taxon>Lecanoromycetes</taxon>
        <taxon>OSLEUM clade</taxon>
        <taxon>Lecanoromycetidae</taxon>
        <taxon>Lecanorales</taxon>
        <taxon>Lecanorineae</taxon>
        <taxon>Parmeliaceae</taxon>
        <taxon>Alectoria</taxon>
    </lineage>
</organism>
<reference evidence="2" key="1">
    <citation type="submission" date="2021-03" db="EMBL/GenBank/DDBJ databases">
        <authorList>
            <person name="Tagirdzhanova G."/>
        </authorList>
    </citation>
    <scope>NUCLEOTIDE SEQUENCE</scope>
</reference>
<feature type="chain" id="PRO_5034889668" evidence="1">
    <location>
        <begin position="23"/>
        <end position="322"/>
    </location>
</feature>
<evidence type="ECO:0000313" key="3">
    <source>
        <dbReference type="Proteomes" id="UP000664203"/>
    </source>
</evidence>
<protein>
    <submittedName>
        <fullName evidence="2">Uncharacterized protein</fullName>
    </submittedName>
</protein>
<dbReference type="Proteomes" id="UP000664203">
    <property type="component" value="Unassembled WGS sequence"/>
</dbReference>